<name>A0A146K3S4_9EUKA</name>
<accession>A0A146K3S4</accession>
<sequence length="765" mass="91840">RSIKQHFKLIYEDFFVQLKNSFQFFKFDPALIATRLPRVFMYAEKADLYYCYFCFCVFCKLNLVTQSAQIRSHFKAISKFSVQTVEPDLQQSNLAQSHLQTQNQEITHLRGEVDYLKSQINEKSQLFNKQLQKSFKPQNNVDFSFIDGEAQFLSFSLILPILQHQIDEIQIDEPQQINKLVLAYTELRQFQTEVLKKLQDFQRQKISFVQSFKDKIQQQRDQIQSQAQQINQQQNQKFLMEEALQDQEFMNKKTQKELIQIKEENDFLQKELQFQLNKTQQTVQTYENSQSEIYKQKNQIQNQLQTIQTLQSEKQQLQEELQKYKNYQLQNEPNIMYQSELKQTINNLNQQLTAQKKEYEFCYEQYKQFKQNYELTFHEQKKLQYILEQQKIDQEKQNKTIVSQKQEIADLNDQIDEYKYQQTKLMPIQEENVQKFQLKIQKLESENDDLTNQTKLQQKQIRQLQMETETQNDENEKLKRKGGELLQLKQQFDLLESKLQEKERLCQKQTDQIQILQENEVQIQKIKQINNEFRQNEVLLKDQLDILKSKLVLMEQLQKENADFKTQIKDQEVEIKNVKREANSKDQQIQVFVNKLEVLNEQLKQLPSLKQDCQEKETKLAQLLAQNEELVAKIKNYQNKLEDIKSKFELFQQENSSQQIQIQENVLQRLKQLEQENYDLKLQQMKKTETNRNLFESKFSTGDYLQQMQQIQRENQSLMNKIQEEPKTDELMTEENVLEMEVPQGLQFTLPKAPKGFNVLELTED</sequence>
<evidence type="ECO:0000313" key="2">
    <source>
        <dbReference type="EMBL" id="JAP90241.1"/>
    </source>
</evidence>
<gene>
    <name evidence="2" type="ORF">TPC1_30264</name>
</gene>
<proteinExistence type="predicted"/>
<reference evidence="2" key="1">
    <citation type="submission" date="2015-07" db="EMBL/GenBank/DDBJ databases">
        <title>Adaptation to a free-living lifestyle via gene acquisitions in the diplomonad Trepomonas sp. PC1.</title>
        <authorList>
            <person name="Xu F."/>
            <person name="Jerlstrom-Hultqvist J."/>
            <person name="Kolisko M."/>
            <person name="Simpson A.G.B."/>
            <person name="Roger A.J."/>
            <person name="Svard S.G."/>
            <person name="Andersson J.O."/>
        </authorList>
    </citation>
    <scope>NUCLEOTIDE SEQUENCE</scope>
    <source>
        <strain evidence="2">PC1</strain>
    </source>
</reference>
<evidence type="ECO:0000256" key="1">
    <source>
        <dbReference type="SAM" id="Coils"/>
    </source>
</evidence>
<keyword evidence="1" id="KW-0175">Coiled coil</keyword>
<feature type="coiled-coil region" evidence="1">
    <location>
        <begin position="394"/>
        <end position="683"/>
    </location>
</feature>
<dbReference type="AlphaFoldDB" id="A0A146K3S4"/>
<protein>
    <submittedName>
        <fullName evidence="2">Uncharacterized protein</fullName>
    </submittedName>
</protein>
<dbReference type="EMBL" id="GDID01006365">
    <property type="protein sequence ID" value="JAP90241.1"/>
    <property type="molecule type" value="Transcribed_RNA"/>
</dbReference>
<organism evidence="2">
    <name type="scientific">Trepomonas sp. PC1</name>
    <dbReference type="NCBI Taxonomy" id="1076344"/>
    <lineage>
        <taxon>Eukaryota</taxon>
        <taxon>Metamonada</taxon>
        <taxon>Diplomonadida</taxon>
        <taxon>Hexamitidae</taxon>
        <taxon>Hexamitinae</taxon>
        <taxon>Trepomonas</taxon>
    </lineage>
</organism>
<feature type="non-terminal residue" evidence="2">
    <location>
        <position position="1"/>
    </location>
</feature>
<feature type="coiled-coil region" evidence="1">
    <location>
        <begin position="209"/>
        <end position="365"/>
    </location>
</feature>